<dbReference type="GO" id="GO:0005737">
    <property type="term" value="C:cytoplasm"/>
    <property type="evidence" value="ECO:0007669"/>
    <property type="project" value="UniProtKB-SubCell"/>
</dbReference>
<evidence type="ECO:0000256" key="1">
    <source>
        <dbReference type="ARBA" id="ARBA00004496"/>
    </source>
</evidence>
<protein>
    <recommendedName>
        <fullName evidence="3 9">DNA replication and repair protein RecF</fullName>
    </recommendedName>
</protein>
<dbReference type="InterPro" id="IPR003395">
    <property type="entry name" value="RecF/RecN/SMC_N"/>
</dbReference>
<evidence type="ECO:0000256" key="7">
    <source>
        <dbReference type="ARBA" id="ARBA00022840"/>
    </source>
</evidence>
<keyword evidence="4 9" id="KW-0963">Cytoplasm</keyword>
<evidence type="ECO:0000256" key="5">
    <source>
        <dbReference type="ARBA" id="ARBA00022705"/>
    </source>
</evidence>
<proteinExistence type="inferred from homology"/>
<evidence type="ECO:0000256" key="3">
    <source>
        <dbReference type="ARBA" id="ARBA00020170"/>
    </source>
</evidence>
<evidence type="ECO:0000256" key="2">
    <source>
        <dbReference type="ARBA" id="ARBA00008016"/>
    </source>
</evidence>
<sequence>MSLRLTRLTLSRFRSHPRTEVAFDGRPVVLFGANGAGKTNLLEAVSLLSPGRGLRRASGDELGAQPAGLGWKIEGEIGRDGTAHEIETGAAPGQPRQVRIDGKAAPQSGLGRLVPMLWLTPAMDRLWIEAAEGRRRFLDRLVLGFVPDHAEVALAYEKAMRQRNRLLRDGVTDPRWYGALEARMAEAGGAMRDNRRAALARLAGAVDTDSPFPQPELTLADDSPEDLASALAEGRRRDMAAGRSLIGPHRADLSAIWAARGWPAAQCSTGEQKALLISTVLAHARALHAEVGHAPLLLLDEVAAHLDDARRAALYDAICALGAQAFLTGTGPELFTPLGARAQVFRVTEDQGNSRLHEEELA</sequence>
<evidence type="ECO:0000256" key="6">
    <source>
        <dbReference type="ARBA" id="ARBA00022741"/>
    </source>
</evidence>
<dbReference type="SUPFAM" id="SSF52540">
    <property type="entry name" value="P-loop containing nucleoside triphosphate hydrolases"/>
    <property type="match status" value="1"/>
</dbReference>
<keyword evidence="5 9" id="KW-0235">DNA replication</keyword>
<dbReference type="HAMAP" id="MF_00365">
    <property type="entry name" value="RecF"/>
    <property type="match status" value="1"/>
</dbReference>
<feature type="binding site" evidence="9">
    <location>
        <begin position="32"/>
        <end position="39"/>
    </location>
    <ligand>
        <name>ATP</name>
        <dbReference type="ChEBI" id="CHEBI:30616"/>
    </ligand>
</feature>
<comment type="subcellular location">
    <subcellularLocation>
        <location evidence="1 9 10">Cytoplasm</location>
    </subcellularLocation>
</comment>
<keyword evidence="7 9" id="KW-0067">ATP-binding</keyword>
<dbReference type="InterPro" id="IPR001238">
    <property type="entry name" value="DNA-binding_RecF"/>
</dbReference>
<dbReference type="GO" id="GO:0003697">
    <property type="term" value="F:single-stranded DNA binding"/>
    <property type="evidence" value="ECO:0007669"/>
    <property type="project" value="UniProtKB-UniRule"/>
</dbReference>
<organism evidence="12 13">
    <name type="scientific">Pararhodobacter marinus</name>
    <dbReference type="NCBI Taxonomy" id="2184063"/>
    <lineage>
        <taxon>Bacteria</taxon>
        <taxon>Pseudomonadati</taxon>
        <taxon>Pseudomonadota</taxon>
        <taxon>Alphaproteobacteria</taxon>
        <taxon>Rhodobacterales</taxon>
        <taxon>Paracoccaceae</taxon>
        <taxon>Pararhodobacter</taxon>
    </lineage>
</organism>
<keyword evidence="9 10" id="KW-0742">SOS response</keyword>
<evidence type="ECO:0000259" key="11">
    <source>
        <dbReference type="SMART" id="SM00382"/>
    </source>
</evidence>
<dbReference type="RefSeq" id="WP_109531694.1">
    <property type="nucleotide sequence ID" value="NZ_QEYD01000001.1"/>
</dbReference>
<evidence type="ECO:0000313" key="13">
    <source>
        <dbReference type="Proteomes" id="UP000244940"/>
    </source>
</evidence>
<dbReference type="InterPro" id="IPR027417">
    <property type="entry name" value="P-loop_NTPase"/>
</dbReference>
<dbReference type="GO" id="GO:0009432">
    <property type="term" value="P:SOS response"/>
    <property type="evidence" value="ECO:0007669"/>
    <property type="project" value="UniProtKB-UniRule"/>
</dbReference>
<dbReference type="PROSITE" id="PS00618">
    <property type="entry name" value="RECF_2"/>
    <property type="match status" value="1"/>
</dbReference>
<keyword evidence="9 10" id="KW-0234">DNA repair</keyword>
<name>A0A2U2CJD9_9RHOB</name>
<dbReference type="GO" id="GO:0006260">
    <property type="term" value="P:DNA replication"/>
    <property type="evidence" value="ECO:0007669"/>
    <property type="project" value="UniProtKB-UniRule"/>
</dbReference>
<dbReference type="SMART" id="SM00382">
    <property type="entry name" value="AAA"/>
    <property type="match status" value="1"/>
</dbReference>
<dbReference type="PANTHER" id="PTHR32182">
    <property type="entry name" value="DNA REPLICATION AND REPAIR PROTEIN RECF"/>
    <property type="match status" value="1"/>
</dbReference>
<accession>A0A2U2CJD9</accession>
<dbReference type="EMBL" id="QEYD01000001">
    <property type="protein sequence ID" value="PWE31894.1"/>
    <property type="molecule type" value="Genomic_DNA"/>
</dbReference>
<keyword evidence="8 9" id="KW-0238">DNA-binding</keyword>
<dbReference type="GO" id="GO:0000731">
    <property type="term" value="P:DNA synthesis involved in DNA repair"/>
    <property type="evidence" value="ECO:0007669"/>
    <property type="project" value="TreeGrafter"/>
</dbReference>
<evidence type="ECO:0000256" key="8">
    <source>
        <dbReference type="ARBA" id="ARBA00023125"/>
    </source>
</evidence>
<comment type="similarity">
    <text evidence="2 9 10">Belongs to the RecF family.</text>
</comment>
<dbReference type="InterPro" id="IPR018078">
    <property type="entry name" value="DNA-binding_RecF_CS"/>
</dbReference>
<keyword evidence="9 10" id="KW-0227">DNA damage</keyword>
<dbReference type="GO" id="GO:0005524">
    <property type="term" value="F:ATP binding"/>
    <property type="evidence" value="ECO:0007669"/>
    <property type="project" value="UniProtKB-UniRule"/>
</dbReference>
<dbReference type="GO" id="GO:0006302">
    <property type="term" value="P:double-strand break repair"/>
    <property type="evidence" value="ECO:0007669"/>
    <property type="project" value="TreeGrafter"/>
</dbReference>
<dbReference type="GeneID" id="94363757"/>
<dbReference type="InterPro" id="IPR003593">
    <property type="entry name" value="AAA+_ATPase"/>
</dbReference>
<dbReference type="Proteomes" id="UP000244940">
    <property type="component" value="Unassembled WGS sequence"/>
</dbReference>
<comment type="function">
    <text evidence="9 10">The RecF protein is involved in DNA metabolism; it is required for DNA replication and normal SOS inducibility. RecF binds preferentially to single-stranded, linear DNA. It also seems to bind ATP.</text>
</comment>
<dbReference type="InterPro" id="IPR042174">
    <property type="entry name" value="RecF_2"/>
</dbReference>
<dbReference type="OrthoDB" id="9803889at2"/>
<feature type="domain" description="AAA+ ATPase" evidence="11">
    <location>
        <begin position="24"/>
        <end position="357"/>
    </location>
</feature>
<gene>
    <name evidence="9" type="primary">recF</name>
    <name evidence="12" type="ORF">C4N9_02525</name>
</gene>
<dbReference type="Gene3D" id="3.40.50.300">
    <property type="entry name" value="P-loop containing nucleotide triphosphate hydrolases"/>
    <property type="match status" value="1"/>
</dbReference>
<evidence type="ECO:0000256" key="4">
    <source>
        <dbReference type="ARBA" id="ARBA00022490"/>
    </source>
</evidence>
<evidence type="ECO:0000256" key="10">
    <source>
        <dbReference type="RuleBase" id="RU000578"/>
    </source>
</evidence>
<evidence type="ECO:0000256" key="9">
    <source>
        <dbReference type="HAMAP-Rule" id="MF_00365"/>
    </source>
</evidence>
<reference evidence="12 13" key="1">
    <citation type="submission" date="2018-05" db="EMBL/GenBank/DDBJ databases">
        <title>Pararhodobacter marina sp. nov., isolated from deep-sea water of the Indian Ocean.</title>
        <authorList>
            <person name="Lai Q.Sr."/>
            <person name="Liu X."/>
            <person name="Shao Z."/>
        </authorList>
    </citation>
    <scope>NUCLEOTIDE SEQUENCE [LARGE SCALE GENOMIC DNA]</scope>
    <source>
        <strain evidence="12 13">CIC4N-9</strain>
    </source>
</reference>
<keyword evidence="13" id="KW-1185">Reference proteome</keyword>
<dbReference type="PANTHER" id="PTHR32182:SF0">
    <property type="entry name" value="DNA REPLICATION AND REPAIR PROTEIN RECF"/>
    <property type="match status" value="1"/>
</dbReference>
<dbReference type="NCBIfam" id="TIGR00611">
    <property type="entry name" value="recf"/>
    <property type="match status" value="1"/>
</dbReference>
<comment type="caution">
    <text evidence="12">The sequence shown here is derived from an EMBL/GenBank/DDBJ whole genome shotgun (WGS) entry which is preliminary data.</text>
</comment>
<evidence type="ECO:0000313" key="12">
    <source>
        <dbReference type="EMBL" id="PWE31894.1"/>
    </source>
</evidence>
<dbReference type="AlphaFoldDB" id="A0A2U2CJD9"/>
<dbReference type="Pfam" id="PF02463">
    <property type="entry name" value="SMC_N"/>
    <property type="match status" value="1"/>
</dbReference>
<dbReference type="Gene3D" id="1.20.1050.90">
    <property type="entry name" value="RecF/RecN/SMC, N-terminal domain"/>
    <property type="match status" value="1"/>
</dbReference>
<keyword evidence="6 9" id="KW-0547">Nucleotide-binding</keyword>